<keyword evidence="1" id="KW-0812">Transmembrane</keyword>
<evidence type="ECO:0000313" key="3">
    <source>
        <dbReference type="Proteomes" id="UP001057375"/>
    </source>
</evidence>
<keyword evidence="1" id="KW-1133">Transmembrane helix</keyword>
<proteinExistence type="predicted"/>
<reference evidence="2" key="1">
    <citation type="submission" date="2022-03" db="EMBL/GenBank/DDBJ databases">
        <title>Draft genome sequence of Aduncisulcus paluster, a free-living microaerophilic Fornicata.</title>
        <authorList>
            <person name="Yuyama I."/>
            <person name="Kume K."/>
            <person name="Tamura T."/>
            <person name="Inagaki Y."/>
            <person name="Hashimoto T."/>
        </authorList>
    </citation>
    <scope>NUCLEOTIDE SEQUENCE</scope>
    <source>
        <strain evidence="2">NY0171</strain>
    </source>
</reference>
<accession>A0ABQ5KIU1</accession>
<protein>
    <submittedName>
        <fullName evidence="2">Uncharacterized protein</fullName>
    </submittedName>
</protein>
<organism evidence="2 3">
    <name type="scientific">Aduncisulcus paluster</name>
    <dbReference type="NCBI Taxonomy" id="2918883"/>
    <lineage>
        <taxon>Eukaryota</taxon>
        <taxon>Metamonada</taxon>
        <taxon>Carpediemonas-like organisms</taxon>
        <taxon>Aduncisulcus</taxon>
    </lineage>
</organism>
<sequence>MVEIHGVGAQVLLVLKVTMVLVFGGIATWCGILYSESVLLRMVTVGTDGLWTVIRLLLNCGEPMVTAQDGENWWYYRFLMVKVRCCWRFSPSWCEGFASMVGVGEGMKVYPMVRFYFDLLVAYAGLGDDLGW</sequence>
<gene>
    <name evidence="2" type="ORF">ADUPG1_006595</name>
</gene>
<evidence type="ECO:0000256" key="1">
    <source>
        <dbReference type="SAM" id="Phobius"/>
    </source>
</evidence>
<keyword evidence="3" id="KW-1185">Reference proteome</keyword>
<keyword evidence="1" id="KW-0472">Membrane</keyword>
<dbReference type="EMBL" id="BQXS01009986">
    <property type="protein sequence ID" value="GKT32432.1"/>
    <property type="molecule type" value="Genomic_DNA"/>
</dbReference>
<evidence type="ECO:0000313" key="2">
    <source>
        <dbReference type="EMBL" id="GKT32432.1"/>
    </source>
</evidence>
<dbReference type="Proteomes" id="UP001057375">
    <property type="component" value="Unassembled WGS sequence"/>
</dbReference>
<comment type="caution">
    <text evidence="2">The sequence shown here is derived from an EMBL/GenBank/DDBJ whole genome shotgun (WGS) entry which is preliminary data.</text>
</comment>
<feature type="transmembrane region" description="Helical" evidence="1">
    <location>
        <begin position="12"/>
        <end position="34"/>
    </location>
</feature>
<name>A0ABQ5KIU1_9EUKA</name>